<dbReference type="EMBL" id="CABVHQ010000094">
    <property type="protein sequence ID" value="VVO37502.1"/>
    <property type="molecule type" value="Genomic_DNA"/>
</dbReference>
<dbReference type="PROSITE" id="PS00893">
    <property type="entry name" value="NUDIX_BOX"/>
    <property type="match status" value="1"/>
</dbReference>
<dbReference type="Proteomes" id="UP000337909">
    <property type="component" value="Unassembled WGS sequence"/>
</dbReference>
<evidence type="ECO:0000313" key="5">
    <source>
        <dbReference type="Proteomes" id="UP000337909"/>
    </source>
</evidence>
<dbReference type="PANTHER" id="PTHR43046">
    <property type="entry name" value="GDP-MANNOSE MANNOSYL HYDROLASE"/>
    <property type="match status" value="1"/>
</dbReference>
<organism evidence="4 5">
    <name type="scientific">Pseudomonas fluorescens</name>
    <dbReference type="NCBI Taxonomy" id="294"/>
    <lineage>
        <taxon>Bacteria</taxon>
        <taxon>Pseudomonadati</taxon>
        <taxon>Pseudomonadota</taxon>
        <taxon>Gammaproteobacteria</taxon>
        <taxon>Pseudomonadales</taxon>
        <taxon>Pseudomonadaceae</taxon>
        <taxon>Pseudomonas</taxon>
    </lineage>
</organism>
<dbReference type="PROSITE" id="PS51462">
    <property type="entry name" value="NUDIX"/>
    <property type="match status" value="1"/>
</dbReference>
<comment type="cofactor">
    <cofactor evidence="1">
        <name>Mg(2+)</name>
        <dbReference type="ChEBI" id="CHEBI:18420"/>
    </cofactor>
</comment>
<dbReference type="PANTHER" id="PTHR43046:SF2">
    <property type="entry name" value="8-OXO-DGTP DIPHOSPHATASE-RELATED"/>
    <property type="match status" value="1"/>
</dbReference>
<dbReference type="Pfam" id="PF00293">
    <property type="entry name" value="NUDIX"/>
    <property type="match status" value="1"/>
</dbReference>
<protein>
    <recommendedName>
        <fullName evidence="3">Nudix hydrolase domain-containing protein</fullName>
    </recommendedName>
</protein>
<accession>A0A5E7FFD8</accession>
<dbReference type="InterPro" id="IPR000086">
    <property type="entry name" value="NUDIX_hydrolase_dom"/>
</dbReference>
<evidence type="ECO:0000256" key="2">
    <source>
        <dbReference type="ARBA" id="ARBA00022801"/>
    </source>
</evidence>
<dbReference type="GO" id="GO:0016787">
    <property type="term" value="F:hydrolase activity"/>
    <property type="evidence" value="ECO:0007669"/>
    <property type="project" value="UniProtKB-KW"/>
</dbReference>
<feature type="domain" description="Nudix hydrolase" evidence="3">
    <location>
        <begin position="25"/>
        <end position="152"/>
    </location>
</feature>
<proteinExistence type="predicted"/>
<sequence length="159" mass="16951">MGSWRLCIQGHFPSMTLSSVAPSPSIIRIAAALLIGPDGRTLLVRKRGTQAFMQPGGKIEAHEQALAALTRELEEELGLRIDPVQASYLGSFSAPAANEPGFVVQAELFQLNIDSSVAPAAEIEEVVWIDPATDGGLVLAPLTRDLILPFYRASQTTAA</sequence>
<gene>
    <name evidence="4" type="ORF">PS691_05438</name>
</gene>
<dbReference type="InterPro" id="IPR015797">
    <property type="entry name" value="NUDIX_hydrolase-like_dom_sf"/>
</dbReference>
<dbReference type="InterPro" id="IPR020084">
    <property type="entry name" value="NUDIX_hydrolase_CS"/>
</dbReference>
<evidence type="ECO:0000259" key="3">
    <source>
        <dbReference type="PROSITE" id="PS51462"/>
    </source>
</evidence>
<dbReference type="Gene3D" id="3.90.79.10">
    <property type="entry name" value="Nucleoside Triphosphate Pyrophosphohydrolase"/>
    <property type="match status" value="1"/>
</dbReference>
<name>A0A5E7FFD8_PSEFL</name>
<dbReference type="AlphaFoldDB" id="A0A5E7FFD8"/>
<evidence type="ECO:0000313" key="4">
    <source>
        <dbReference type="EMBL" id="VVO37502.1"/>
    </source>
</evidence>
<dbReference type="SUPFAM" id="SSF55811">
    <property type="entry name" value="Nudix"/>
    <property type="match status" value="1"/>
</dbReference>
<reference evidence="4 5" key="1">
    <citation type="submission" date="2019-09" db="EMBL/GenBank/DDBJ databases">
        <authorList>
            <person name="Chandra G."/>
            <person name="Truman W A."/>
        </authorList>
    </citation>
    <scope>NUCLEOTIDE SEQUENCE [LARGE SCALE GENOMIC DNA]</scope>
    <source>
        <strain evidence="4">PS691</strain>
    </source>
</reference>
<evidence type="ECO:0000256" key="1">
    <source>
        <dbReference type="ARBA" id="ARBA00001946"/>
    </source>
</evidence>
<dbReference type="CDD" id="cd04690">
    <property type="entry name" value="NUDIX_Hydrolase"/>
    <property type="match status" value="1"/>
</dbReference>
<keyword evidence="2" id="KW-0378">Hydrolase</keyword>